<keyword evidence="2" id="KW-1185">Reference proteome</keyword>
<sequence>MSVPTVPISDPRCVHQTLAAIEWISRHCGEVRHLQVEAEPRPESLRAAIRGKHAILYKGKLYDAFLSEAVRQLAAQRPNEPLNGDLIGVAEIISTKPKTTKRARPKGDVDNLVKGVLDALTQSRCIVDDDNLMSLVIGKRWALPEEKAGVRICIGRLDPPE</sequence>
<reference evidence="1" key="1">
    <citation type="submission" date="2022-10" db="EMBL/GenBank/DDBJ databases">
        <title>Candidatus Kirkpatrella diaphorinas gen. nov., sp. nov., an uncultured endosymbiont identified in a population of Diaphorina citri from Hawaii.</title>
        <authorList>
            <person name="Henry E.M."/>
            <person name="Carlson C.R."/>
            <person name="Kuo Y.-W."/>
        </authorList>
    </citation>
    <scope>NUCLEOTIDE SEQUENCE</scope>
    <source>
        <strain evidence="1">CADCRV1</strain>
    </source>
</reference>
<dbReference type="InterPro" id="IPR036614">
    <property type="entry name" value="RusA-like_sf"/>
</dbReference>
<dbReference type="RefSeq" id="WP_319806168.1">
    <property type="nucleotide sequence ID" value="NZ_CP107052.1"/>
</dbReference>
<dbReference type="Gene3D" id="3.30.1330.70">
    <property type="entry name" value="Holliday junction resolvase RusA"/>
    <property type="match status" value="1"/>
</dbReference>
<name>A0ABY6GGF7_9PROT</name>
<dbReference type="EMBL" id="CP107052">
    <property type="protein sequence ID" value="UYH50583.1"/>
    <property type="molecule type" value="Genomic_DNA"/>
</dbReference>
<gene>
    <name evidence="1" type="ORF">N5W20_05495</name>
</gene>
<protein>
    <submittedName>
        <fullName evidence="1">RusA family crossover junction endodeoxyribonuclease</fullName>
    </submittedName>
</protein>
<dbReference type="InterPro" id="IPR008822">
    <property type="entry name" value="Endonuclease_RusA-like"/>
</dbReference>
<proteinExistence type="predicted"/>
<dbReference type="Proteomes" id="UP001163831">
    <property type="component" value="Chromosome"/>
</dbReference>
<organism evidence="1 2">
    <name type="scientific">Candidatus Kirkpatrickella diaphorinae</name>
    <dbReference type="NCBI Taxonomy" id="2984322"/>
    <lineage>
        <taxon>Bacteria</taxon>
        <taxon>Pseudomonadati</taxon>
        <taxon>Pseudomonadota</taxon>
        <taxon>Alphaproteobacteria</taxon>
        <taxon>Acetobacterales</taxon>
        <taxon>Acetobacteraceae</taxon>
        <taxon>Candidatus Kirkpatrickella</taxon>
    </lineage>
</organism>
<dbReference type="Pfam" id="PF05866">
    <property type="entry name" value="RusA"/>
    <property type="match status" value="1"/>
</dbReference>
<evidence type="ECO:0000313" key="2">
    <source>
        <dbReference type="Proteomes" id="UP001163831"/>
    </source>
</evidence>
<dbReference type="SUPFAM" id="SSF103084">
    <property type="entry name" value="Holliday junction resolvase RusA"/>
    <property type="match status" value="1"/>
</dbReference>
<evidence type="ECO:0000313" key="1">
    <source>
        <dbReference type="EMBL" id="UYH50583.1"/>
    </source>
</evidence>
<accession>A0ABY6GGF7</accession>